<keyword evidence="4 7" id="KW-0812">Transmembrane</keyword>
<evidence type="ECO:0000313" key="9">
    <source>
        <dbReference type="EMBL" id="SFL34043.1"/>
    </source>
</evidence>
<proteinExistence type="inferred from homology"/>
<evidence type="ECO:0000256" key="3">
    <source>
        <dbReference type="ARBA" id="ARBA00022475"/>
    </source>
</evidence>
<dbReference type="Pfam" id="PF00528">
    <property type="entry name" value="BPD_transp_1"/>
    <property type="match status" value="1"/>
</dbReference>
<feature type="transmembrane region" description="Helical" evidence="7">
    <location>
        <begin position="112"/>
        <end position="137"/>
    </location>
</feature>
<dbReference type="Gene3D" id="1.10.3720.10">
    <property type="entry name" value="MetI-like"/>
    <property type="match status" value="1"/>
</dbReference>
<accession>A0A1I4GX75</accession>
<dbReference type="InterPro" id="IPR035906">
    <property type="entry name" value="MetI-like_sf"/>
</dbReference>
<sequence>MATHYLVKRFGQAVLTLVATVTLSFFLYHAMPGSPAESLKNVILSQAATGGTTVDIERLNQLVALYTNVQPDQPLYVQFYQYFSSIILEQDLGTSIYESKPVTTLIFERIPWSMFISVYAMVIGYSLSILIGAVMAFKEKSRFDSVSSSILIALNSIPYYIVGILLIYFLAIQNSWFPYGGRVSSSVTAGFNIPFMQSIVYHAALPVLSMSMLGLGGALTMRGNSVRILGEDYLRVAQLRGLRDSRIATQYVGRNAILPMYTQFMIGIAGIFSSAVIVEQIFSYPGVGLLMYSAIQTQDYPLLMGSLIMFTTVTVIAIFIADITYGFVDPRISAGGDNE</sequence>
<keyword evidence="6 7" id="KW-0472">Membrane</keyword>
<dbReference type="InterPro" id="IPR000515">
    <property type="entry name" value="MetI-like"/>
</dbReference>
<feature type="transmembrane region" description="Helical" evidence="7">
    <location>
        <begin position="12"/>
        <end position="31"/>
    </location>
</feature>
<gene>
    <name evidence="9" type="ORF">SAMN04487950_3445</name>
</gene>
<protein>
    <submittedName>
        <fullName evidence="9">Peptide/nickel transport system permease protein</fullName>
    </submittedName>
</protein>
<feature type="transmembrane region" description="Helical" evidence="7">
    <location>
        <begin position="199"/>
        <end position="219"/>
    </location>
</feature>
<comment type="subcellular location">
    <subcellularLocation>
        <location evidence="1 7">Cell membrane</location>
        <topology evidence="1 7">Multi-pass membrane protein</topology>
    </subcellularLocation>
</comment>
<feature type="domain" description="ABC transmembrane type-1" evidence="8">
    <location>
        <begin position="110"/>
        <end position="321"/>
    </location>
</feature>
<keyword evidence="10" id="KW-1185">Reference proteome</keyword>
<dbReference type="Proteomes" id="UP000199607">
    <property type="component" value="Unassembled WGS sequence"/>
</dbReference>
<evidence type="ECO:0000256" key="5">
    <source>
        <dbReference type="ARBA" id="ARBA00022989"/>
    </source>
</evidence>
<dbReference type="GO" id="GO:0055085">
    <property type="term" value="P:transmembrane transport"/>
    <property type="evidence" value="ECO:0007669"/>
    <property type="project" value="InterPro"/>
</dbReference>
<dbReference type="PANTHER" id="PTHR43376:SF1">
    <property type="entry name" value="OLIGOPEPTIDE TRANSPORT SYSTEM PERMEASE PROTEIN"/>
    <property type="match status" value="1"/>
</dbReference>
<evidence type="ECO:0000256" key="6">
    <source>
        <dbReference type="ARBA" id="ARBA00023136"/>
    </source>
</evidence>
<evidence type="ECO:0000256" key="1">
    <source>
        <dbReference type="ARBA" id="ARBA00004651"/>
    </source>
</evidence>
<evidence type="ECO:0000256" key="2">
    <source>
        <dbReference type="ARBA" id="ARBA00022448"/>
    </source>
</evidence>
<feature type="transmembrane region" description="Helical" evidence="7">
    <location>
        <begin position="157"/>
        <end position="179"/>
    </location>
</feature>
<evidence type="ECO:0000256" key="4">
    <source>
        <dbReference type="ARBA" id="ARBA00022692"/>
    </source>
</evidence>
<evidence type="ECO:0000259" key="8">
    <source>
        <dbReference type="PROSITE" id="PS50928"/>
    </source>
</evidence>
<dbReference type="PANTHER" id="PTHR43376">
    <property type="entry name" value="OLIGOPEPTIDE TRANSPORT SYSTEM PERMEASE PROTEIN"/>
    <property type="match status" value="1"/>
</dbReference>
<feature type="transmembrane region" description="Helical" evidence="7">
    <location>
        <begin position="302"/>
        <end position="321"/>
    </location>
</feature>
<evidence type="ECO:0000256" key="7">
    <source>
        <dbReference type="RuleBase" id="RU363032"/>
    </source>
</evidence>
<keyword evidence="5 7" id="KW-1133">Transmembrane helix</keyword>
<dbReference type="InterPro" id="IPR045621">
    <property type="entry name" value="BPD_transp_1_N"/>
</dbReference>
<dbReference type="RefSeq" id="WP_089870794.1">
    <property type="nucleotide sequence ID" value="NZ_FOTC01000004.1"/>
</dbReference>
<dbReference type="AlphaFoldDB" id="A0A1I4GX75"/>
<dbReference type="STRING" id="553466.SAMN04487950_3445"/>
<feature type="transmembrane region" description="Helical" evidence="7">
    <location>
        <begin position="264"/>
        <end position="282"/>
    </location>
</feature>
<dbReference type="SUPFAM" id="SSF161098">
    <property type="entry name" value="MetI-like"/>
    <property type="match status" value="1"/>
</dbReference>
<keyword evidence="2 7" id="KW-0813">Transport</keyword>
<name>A0A1I4GX75_9EURY</name>
<dbReference type="EMBL" id="FOTC01000004">
    <property type="protein sequence ID" value="SFL34043.1"/>
    <property type="molecule type" value="Genomic_DNA"/>
</dbReference>
<evidence type="ECO:0000313" key="10">
    <source>
        <dbReference type="Proteomes" id="UP000199607"/>
    </source>
</evidence>
<dbReference type="PROSITE" id="PS50928">
    <property type="entry name" value="ABC_TM1"/>
    <property type="match status" value="1"/>
</dbReference>
<organism evidence="9 10">
    <name type="scientific">Halogranum rubrum</name>
    <dbReference type="NCBI Taxonomy" id="553466"/>
    <lineage>
        <taxon>Archaea</taxon>
        <taxon>Methanobacteriati</taxon>
        <taxon>Methanobacteriota</taxon>
        <taxon>Stenosarchaea group</taxon>
        <taxon>Halobacteria</taxon>
        <taxon>Halobacteriales</taxon>
        <taxon>Haloferacaceae</taxon>
    </lineage>
</organism>
<dbReference type="Pfam" id="PF19300">
    <property type="entry name" value="BPD_transp_1_N"/>
    <property type="match status" value="1"/>
</dbReference>
<comment type="similarity">
    <text evidence="7">Belongs to the binding-protein-dependent transport system permease family.</text>
</comment>
<dbReference type="GO" id="GO:0005886">
    <property type="term" value="C:plasma membrane"/>
    <property type="evidence" value="ECO:0007669"/>
    <property type="project" value="UniProtKB-SubCell"/>
</dbReference>
<keyword evidence="3" id="KW-1003">Cell membrane</keyword>
<reference evidence="10" key="1">
    <citation type="submission" date="2016-10" db="EMBL/GenBank/DDBJ databases">
        <authorList>
            <person name="Varghese N."/>
            <person name="Submissions S."/>
        </authorList>
    </citation>
    <scope>NUCLEOTIDE SEQUENCE [LARGE SCALE GENOMIC DNA]</scope>
    <source>
        <strain evidence="10">CGMCC 1.7738</strain>
    </source>
</reference>